<proteinExistence type="predicted"/>
<gene>
    <name evidence="2" type="ORF">QJ048_10905</name>
</gene>
<evidence type="ECO:0000313" key="2">
    <source>
        <dbReference type="EMBL" id="MDI3320285.1"/>
    </source>
</evidence>
<comment type="caution">
    <text evidence="2">The sequence shown here is derived from an EMBL/GenBank/DDBJ whole genome shotgun (WGS) entry which is preliminary data.</text>
</comment>
<feature type="chain" id="PRO_5045172225" evidence="1">
    <location>
        <begin position="19"/>
        <end position="548"/>
    </location>
</feature>
<evidence type="ECO:0000313" key="3">
    <source>
        <dbReference type="Proteomes" id="UP001226434"/>
    </source>
</evidence>
<organism evidence="2 3">
    <name type="scientific">Pinibacter soli</name>
    <dbReference type="NCBI Taxonomy" id="3044211"/>
    <lineage>
        <taxon>Bacteria</taxon>
        <taxon>Pseudomonadati</taxon>
        <taxon>Bacteroidota</taxon>
        <taxon>Chitinophagia</taxon>
        <taxon>Chitinophagales</taxon>
        <taxon>Chitinophagaceae</taxon>
        <taxon>Pinibacter</taxon>
    </lineage>
</organism>
<keyword evidence="3" id="KW-1185">Reference proteome</keyword>
<evidence type="ECO:0000256" key="1">
    <source>
        <dbReference type="SAM" id="SignalP"/>
    </source>
</evidence>
<dbReference type="EMBL" id="JASBRG010000006">
    <property type="protein sequence ID" value="MDI3320285.1"/>
    <property type="molecule type" value="Genomic_DNA"/>
</dbReference>
<dbReference type="PROSITE" id="PS51257">
    <property type="entry name" value="PROKAR_LIPOPROTEIN"/>
    <property type="match status" value="1"/>
</dbReference>
<feature type="signal peptide" evidence="1">
    <location>
        <begin position="1"/>
        <end position="18"/>
    </location>
</feature>
<keyword evidence="1" id="KW-0732">Signal</keyword>
<dbReference type="Pfam" id="PF16407">
    <property type="entry name" value="PKD_2"/>
    <property type="match status" value="1"/>
</dbReference>
<dbReference type="RefSeq" id="WP_282334382.1">
    <property type="nucleotide sequence ID" value="NZ_JASBRG010000006.1"/>
</dbReference>
<dbReference type="Proteomes" id="UP001226434">
    <property type="component" value="Unassembled WGS sequence"/>
</dbReference>
<accession>A0ABT6RCK6</accession>
<dbReference type="InterPro" id="IPR032183">
    <property type="entry name" value="PKD-like"/>
</dbReference>
<sequence>MKKFKSIIVLGAAALAFAGCYKDNGNYTYKNLSNAFVDTSKFSGQMVIRQNDPYTVTPVFVNGVDPSKLTYEWRLTKVESTPDPFTGKFTDTVLSTKQNLSGNMYFSPGNYMLRLHVFDPANGNVAQVINRPLAVSSFAMQGLMLLHGDATSCDVSIIVNTKVNTLVPTGTDSIQRNVFSITNGKKIEGEARSVNFNNHGSSGADSKVYVFTYPNGGYRTDFGTLKTLSDYNGLFSPAPSSNNFTAYGVSGANEVLINNGGLYYQGQIQPAGFIPFGVQSFLANSVSPGNYVATPYYAMDIDNVTASNAPNAAIFYDQNARRFLAAKNDKTVGTFTGTAPTGGFSLSAPGKWMVYAEQGFSPGRLSPYFSKYWYCVMQDVNFTNPVSPKAGTRRVHIVDLGRLPDPAYPGDNTKNLILTSNQRGIIIDTISNATDIDAAKYFSFGNRGPIMFYATDTKIYVSNNYITSNLYYDISTTYAGNVITCMQIFKSNGHPSDGQILYVALYDGTKSTLLQIPINGITGAMTGEPMKAYTNISGKISAMNYKPF</sequence>
<reference evidence="2 3" key="1">
    <citation type="submission" date="2023-05" db="EMBL/GenBank/DDBJ databases">
        <title>Genome sequence of Pinibacter sp. MAH-24.</title>
        <authorList>
            <person name="Huq M.A."/>
        </authorList>
    </citation>
    <scope>NUCLEOTIDE SEQUENCE [LARGE SCALE GENOMIC DNA]</scope>
    <source>
        <strain evidence="2 3">MAH-24</strain>
    </source>
</reference>
<protein>
    <submittedName>
        <fullName evidence="2">PKD-like family lipoprotein</fullName>
    </submittedName>
</protein>
<name>A0ABT6RCK6_9BACT</name>